<reference evidence="7 8" key="1">
    <citation type="submission" date="2016-10" db="EMBL/GenBank/DDBJ databases">
        <authorList>
            <person name="de Groot N.N."/>
        </authorList>
    </citation>
    <scope>NUCLEOTIDE SEQUENCE [LARGE SCALE GENOMIC DNA]</scope>
    <source>
        <strain evidence="7 8">ASO4-2</strain>
    </source>
</reference>
<evidence type="ECO:0000256" key="5">
    <source>
        <dbReference type="SAM" id="SignalP"/>
    </source>
</evidence>
<dbReference type="Pfam" id="PF13458">
    <property type="entry name" value="Peripla_BP_6"/>
    <property type="match status" value="1"/>
</dbReference>
<keyword evidence="2" id="KW-0813">Transport</keyword>
<evidence type="ECO:0000259" key="6">
    <source>
        <dbReference type="Pfam" id="PF13458"/>
    </source>
</evidence>
<feature type="domain" description="Leucine-binding protein" evidence="6">
    <location>
        <begin position="27"/>
        <end position="361"/>
    </location>
</feature>
<dbReference type="SUPFAM" id="SSF53822">
    <property type="entry name" value="Periplasmic binding protein-like I"/>
    <property type="match status" value="1"/>
</dbReference>
<evidence type="ECO:0000256" key="3">
    <source>
        <dbReference type="ARBA" id="ARBA00022729"/>
    </source>
</evidence>
<evidence type="ECO:0000256" key="4">
    <source>
        <dbReference type="ARBA" id="ARBA00022970"/>
    </source>
</evidence>
<comment type="similarity">
    <text evidence="1">Belongs to the leucine-binding protein family.</text>
</comment>
<gene>
    <name evidence="7" type="ORF">SAMN05660653_01201</name>
</gene>
<keyword evidence="8" id="KW-1185">Reference proteome</keyword>
<dbReference type="RefSeq" id="WP_092118626.1">
    <property type="nucleotide sequence ID" value="NZ_FMXO01000006.1"/>
</dbReference>
<dbReference type="InterPro" id="IPR028082">
    <property type="entry name" value="Peripla_BP_I"/>
</dbReference>
<proteinExistence type="inferred from homology"/>
<feature type="chain" id="PRO_5011539957" evidence="5">
    <location>
        <begin position="26"/>
        <end position="384"/>
    </location>
</feature>
<dbReference type="PANTHER" id="PTHR47151:SF2">
    <property type="entry name" value="AMINO ACID BINDING PROTEIN"/>
    <property type="match status" value="1"/>
</dbReference>
<evidence type="ECO:0000256" key="2">
    <source>
        <dbReference type="ARBA" id="ARBA00022448"/>
    </source>
</evidence>
<dbReference type="OrthoDB" id="9772589at2"/>
<dbReference type="CDD" id="cd06349">
    <property type="entry name" value="PBP1_ABC_HAAT-like"/>
    <property type="match status" value="1"/>
</dbReference>
<evidence type="ECO:0000313" key="8">
    <source>
        <dbReference type="Proteomes" id="UP000198771"/>
    </source>
</evidence>
<organism evidence="7 8">
    <name type="scientific">Desulfonatronum thiosulfatophilum</name>
    <dbReference type="NCBI Taxonomy" id="617002"/>
    <lineage>
        <taxon>Bacteria</taxon>
        <taxon>Pseudomonadati</taxon>
        <taxon>Thermodesulfobacteriota</taxon>
        <taxon>Desulfovibrionia</taxon>
        <taxon>Desulfovibrionales</taxon>
        <taxon>Desulfonatronaceae</taxon>
        <taxon>Desulfonatronum</taxon>
    </lineage>
</organism>
<dbReference type="EMBL" id="FMXO01000006">
    <property type="protein sequence ID" value="SDB25471.1"/>
    <property type="molecule type" value="Genomic_DNA"/>
</dbReference>
<sequence>MSAKSWMKTVTAACLLVLVCSPAWAQKIKIAVAAPLTGPAASYGENIKSGVETKVEEINAAGGINGTMVEVAYFDELCEPREAAVVAPRIVGDRDIVGVVGHVCSSAHLAALPTYVRMGMPVISPTATNVTISQQNKDNQGRVWSFRNVYLDDYQGKFLANYVKDVLGLEKIAVFYENNDYGIGLKNAFVTEAKNIGLTVVGEEGYVKGATDFTPQLTSLRRHTPDGLFISGYYNEGALIAAQAANLGMDVIKFGADGLDNVDYINLGGAAANNTYMTVPFLADAAPEQAQDFIKKFEEKYQRDLDWMSANAYDAAGKFAAAVAAVGTDRTAIRDFLAGINSEENAYIGITGATYFNEIGDPEKSAFVKMVKDGQFVAAPKQMQ</sequence>
<dbReference type="InterPro" id="IPR028081">
    <property type="entry name" value="Leu-bd"/>
</dbReference>
<evidence type="ECO:0000256" key="1">
    <source>
        <dbReference type="ARBA" id="ARBA00010062"/>
    </source>
</evidence>
<dbReference type="Proteomes" id="UP000198771">
    <property type="component" value="Unassembled WGS sequence"/>
</dbReference>
<evidence type="ECO:0000313" key="7">
    <source>
        <dbReference type="EMBL" id="SDB25471.1"/>
    </source>
</evidence>
<feature type="signal peptide" evidence="5">
    <location>
        <begin position="1"/>
        <end position="25"/>
    </location>
</feature>
<accession>A0A1G6BXV3</accession>
<dbReference type="PRINTS" id="PR00337">
    <property type="entry name" value="LEUILEVALBP"/>
</dbReference>
<dbReference type="PANTHER" id="PTHR47151">
    <property type="entry name" value="LEU/ILE/VAL-BINDING ABC TRANSPORTER SUBUNIT"/>
    <property type="match status" value="1"/>
</dbReference>
<keyword evidence="3 5" id="KW-0732">Signal</keyword>
<dbReference type="AlphaFoldDB" id="A0A1G6BXV3"/>
<dbReference type="GO" id="GO:0006865">
    <property type="term" value="P:amino acid transport"/>
    <property type="evidence" value="ECO:0007669"/>
    <property type="project" value="UniProtKB-KW"/>
</dbReference>
<dbReference type="STRING" id="617002.SAMN05660653_01201"/>
<name>A0A1G6BXV3_9BACT</name>
<dbReference type="Gene3D" id="3.40.50.2300">
    <property type="match status" value="2"/>
</dbReference>
<dbReference type="InterPro" id="IPR000709">
    <property type="entry name" value="Leu_Ile_Val-bd"/>
</dbReference>
<keyword evidence="4" id="KW-0029">Amino-acid transport</keyword>
<protein>
    <submittedName>
        <fullName evidence="7">Branched-chain amino acid transport system substrate-binding protein</fullName>
    </submittedName>
</protein>